<name>A0AAE0ZNT4_9GAST</name>
<feature type="region of interest" description="Disordered" evidence="1">
    <location>
        <begin position="168"/>
        <end position="372"/>
    </location>
</feature>
<dbReference type="AlphaFoldDB" id="A0AAE0ZNT4"/>
<feature type="compositionally biased region" description="Basic and acidic residues" evidence="1">
    <location>
        <begin position="250"/>
        <end position="260"/>
    </location>
</feature>
<evidence type="ECO:0000256" key="1">
    <source>
        <dbReference type="SAM" id="MobiDB-lite"/>
    </source>
</evidence>
<feature type="region of interest" description="Disordered" evidence="1">
    <location>
        <begin position="59"/>
        <end position="113"/>
    </location>
</feature>
<dbReference type="EMBL" id="JAWDGP010003588">
    <property type="protein sequence ID" value="KAK3772868.1"/>
    <property type="molecule type" value="Genomic_DNA"/>
</dbReference>
<accession>A0AAE0ZNT4</accession>
<feature type="compositionally biased region" description="Polar residues" evidence="1">
    <location>
        <begin position="361"/>
        <end position="372"/>
    </location>
</feature>
<comment type="caution">
    <text evidence="2">The sequence shown here is derived from an EMBL/GenBank/DDBJ whole genome shotgun (WGS) entry which is preliminary data.</text>
</comment>
<feature type="compositionally biased region" description="Low complexity" evidence="1">
    <location>
        <begin position="227"/>
        <end position="239"/>
    </location>
</feature>
<protein>
    <submittedName>
        <fullName evidence="2">Uncharacterized protein</fullName>
    </submittedName>
</protein>
<proteinExistence type="predicted"/>
<gene>
    <name evidence="2" type="ORF">RRG08_024053</name>
</gene>
<organism evidence="2 3">
    <name type="scientific">Elysia crispata</name>
    <name type="common">lettuce slug</name>
    <dbReference type="NCBI Taxonomy" id="231223"/>
    <lineage>
        <taxon>Eukaryota</taxon>
        <taxon>Metazoa</taxon>
        <taxon>Spiralia</taxon>
        <taxon>Lophotrochozoa</taxon>
        <taxon>Mollusca</taxon>
        <taxon>Gastropoda</taxon>
        <taxon>Heterobranchia</taxon>
        <taxon>Euthyneura</taxon>
        <taxon>Panpulmonata</taxon>
        <taxon>Sacoglossa</taxon>
        <taxon>Placobranchoidea</taxon>
        <taxon>Plakobranchidae</taxon>
        <taxon>Elysia</taxon>
    </lineage>
</organism>
<evidence type="ECO:0000313" key="2">
    <source>
        <dbReference type="EMBL" id="KAK3772868.1"/>
    </source>
</evidence>
<sequence length="372" mass="39740">MYDRKIARRKERQPVDAEAADLVRARLAVMQFKRHRMGKTELTAEEETMRKTIGIWSYKGGKSLGPLKPPKKRPEPVDKTVPGMAAKHLGKEVKRERKVAEKADVDSHSPRVFGDGAAVSQLASNADPKQSQIESIFSDTKTPNVVAKEEVEQVSKPIDQVQLVSKINKNVPMKPQPGLALKMNSGGHNKVGTLPPNGPQVSSREQPPTPGTSRELDSQSSSFGTLSAPSSPGKGPGSSRRLFTVVTPSVERKKDLKRQESTVSSKALGKRTSDTQSMKSEPGVRDAQPDDSTSGQAPPVKRPTTSHLSSRAPPGQKNTSSVGVTVLSSNVRKQAANGKASAPTVKVKPNTGVGVAKDDSSQAQVATAGSKQ</sequence>
<dbReference type="Proteomes" id="UP001283361">
    <property type="component" value="Unassembled WGS sequence"/>
</dbReference>
<feature type="compositionally biased region" description="Polar residues" evidence="1">
    <location>
        <begin position="316"/>
        <end position="332"/>
    </location>
</feature>
<keyword evidence="3" id="KW-1185">Reference proteome</keyword>
<evidence type="ECO:0000313" key="3">
    <source>
        <dbReference type="Proteomes" id="UP001283361"/>
    </source>
</evidence>
<feature type="compositionally biased region" description="Basic and acidic residues" evidence="1">
    <location>
        <begin position="89"/>
        <end position="109"/>
    </location>
</feature>
<reference evidence="2" key="1">
    <citation type="journal article" date="2023" name="G3 (Bethesda)">
        <title>A reference genome for the long-term kleptoplast-retaining sea slug Elysia crispata morphotype clarki.</title>
        <authorList>
            <person name="Eastman K.E."/>
            <person name="Pendleton A.L."/>
            <person name="Shaikh M.A."/>
            <person name="Suttiyut T."/>
            <person name="Ogas R."/>
            <person name="Tomko P."/>
            <person name="Gavelis G."/>
            <person name="Widhalm J.R."/>
            <person name="Wisecaver J.H."/>
        </authorList>
    </citation>
    <scope>NUCLEOTIDE SEQUENCE</scope>
    <source>
        <strain evidence="2">ECLA1</strain>
    </source>
</reference>